<accession>A0A5B8MHI5</accession>
<dbReference type="AlphaFoldDB" id="A0A5B8MHI5"/>
<protein>
    <submittedName>
        <fullName evidence="2">Uncharacterized protein</fullName>
    </submittedName>
</protein>
<dbReference type="InterPro" id="IPR032801">
    <property type="entry name" value="PXL2A/B/C"/>
</dbReference>
<feature type="region of interest" description="Disordered" evidence="1">
    <location>
        <begin position="1"/>
        <end position="24"/>
    </location>
</feature>
<dbReference type="PANTHER" id="PTHR28630">
    <property type="match status" value="1"/>
</dbReference>
<organism evidence="2 3">
    <name type="scientific">Chloropicon primus</name>
    <dbReference type="NCBI Taxonomy" id="1764295"/>
    <lineage>
        <taxon>Eukaryota</taxon>
        <taxon>Viridiplantae</taxon>
        <taxon>Chlorophyta</taxon>
        <taxon>Chloropicophyceae</taxon>
        <taxon>Chloropicales</taxon>
        <taxon>Chloropicaceae</taxon>
        <taxon>Chloropicon</taxon>
    </lineage>
</organism>
<dbReference type="Pfam" id="PF13911">
    <property type="entry name" value="AhpC-TSA_2"/>
    <property type="match status" value="1"/>
</dbReference>
<proteinExistence type="predicted"/>
<dbReference type="EMBL" id="CP031036">
    <property type="protein sequence ID" value="QDZ19913.1"/>
    <property type="molecule type" value="Genomic_DNA"/>
</dbReference>
<dbReference type="OrthoDB" id="40334at2759"/>
<dbReference type="GO" id="GO:0009507">
    <property type="term" value="C:chloroplast"/>
    <property type="evidence" value="ECO:0007669"/>
    <property type="project" value="TreeGrafter"/>
</dbReference>
<evidence type="ECO:0000313" key="2">
    <source>
        <dbReference type="EMBL" id="QDZ19913.1"/>
    </source>
</evidence>
<dbReference type="PANTHER" id="PTHR28630:SF23">
    <property type="entry name" value="THIOREDOXIN SUPERFAMILY PROTEIN"/>
    <property type="match status" value="1"/>
</dbReference>
<sequence>MLLTSSSLSARGVRPRGRGRAGDWASSRIASRGGRISTRLRAVPAAGSSKEFAALEGCEVFRVSDGRRVRLTDAWKEDEKALLAVQLRRDVKPRLDEANVKLLLVSIGTPERGKDFARENDFPEQNLYADPENLCYDALELYGGVARTFFDVRTPFSMRDRFFKDGAKDLVEVLKRWKPWIPPKQSQTVLQGGVACFDGRECTFLHRDPSTGAHADWKSVLRTLGA</sequence>
<evidence type="ECO:0000256" key="1">
    <source>
        <dbReference type="SAM" id="MobiDB-lite"/>
    </source>
</evidence>
<reference evidence="2 3" key="1">
    <citation type="submission" date="2018-07" db="EMBL/GenBank/DDBJ databases">
        <title>The complete nuclear genome of the prasinophyte Chloropicon primus (CCMP1205).</title>
        <authorList>
            <person name="Pombert J.-F."/>
            <person name="Otis C."/>
            <person name="Turmel M."/>
            <person name="Lemieux C."/>
        </authorList>
    </citation>
    <scope>NUCLEOTIDE SEQUENCE [LARGE SCALE GENOMIC DNA]</scope>
    <source>
        <strain evidence="2 3">CCMP1205</strain>
    </source>
</reference>
<gene>
    <name evidence="2" type="ORF">A3770_03p24310</name>
</gene>
<name>A0A5B8MHI5_9CHLO</name>
<keyword evidence="3" id="KW-1185">Reference proteome</keyword>
<evidence type="ECO:0000313" key="3">
    <source>
        <dbReference type="Proteomes" id="UP000316726"/>
    </source>
</evidence>
<dbReference type="Proteomes" id="UP000316726">
    <property type="component" value="Chromosome 3"/>
</dbReference>